<dbReference type="PANTHER" id="PTHR47441:SF3">
    <property type="entry name" value="RELEASE FACTOR GLUTAMINE METHYLTRANSFERASE"/>
    <property type="match status" value="1"/>
</dbReference>
<dbReference type="Gene3D" id="3.40.50.150">
    <property type="entry name" value="Vaccinia Virus protein VP39"/>
    <property type="match status" value="1"/>
</dbReference>
<comment type="function">
    <text evidence="4">Methylates the class 1 translation termination release factors RF1/PrfA and RF2/PrfB on the glutamine residue of the universally conserved GGQ motif.</text>
</comment>
<dbReference type="InterPro" id="IPR029063">
    <property type="entry name" value="SAM-dependent_MTases_sf"/>
</dbReference>
<dbReference type="HAMAP" id="MF_02126">
    <property type="entry name" value="RF_methyltr_PrmC"/>
    <property type="match status" value="1"/>
</dbReference>
<dbReference type="Pfam" id="PF13847">
    <property type="entry name" value="Methyltransf_31"/>
    <property type="match status" value="1"/>
</dbReference>
<dbReference type="NCBIfam" id="TIGR00536">
    <property type="entry name" value="hemK_fam"/>
    <property type="match status" value="1"/>
</dbReference>
<keyword evidence="3 4" id="KW-0949">S-adenosyl-L-methionine</keyword>
<accession>Q115A8</accession>
<dbReference type="CDD" id="cd02440">
    <property type="entry name" value="AdoMet_MTases"/>
    <property type="match status" value="1"/>
</dbReference>
<dbReference type="InterPro" id="IPR025714">
    <property type="entry name" value="Methyltranfer_dom"/>
</dbReference>
<sequence length="301" mass="33627">MNFPFRWLVSGNELWEWYCQTKACALRAGISVAEVDLFLEEFASLNRLTLRLESFKDWPNVSMELSLVELDSLWRRRLEDRVPLQYLTGVTYWRNFSLRVGSGVLIPRPETELLIDLVLVATNSVLELGHGNWVDMGTGSGAIACGLADILTDASIYGIDCSPVALAIARQNAVSLGYGDRINFYEGSWWQPLEHLRGQVSGMVANPPYIPSDMVSTLEPEVRKHEPHLALDGGVDGLDCIRFLVETAPLYLVSGGVWLVEMMAGQSEEVAKILYDHGSYCQVEIFGDLEGVDRFAMAYLK</sequence>
<feature type="domain" description="Methyltransferase" evidence="5">
    <location>
        <begin position="132"/>
        <end position="193"/>
    </location>
</feature>
<dbReference type="EMBL" id="CP000393">
    <property type="protein sequence ID" value="ABG50916.1"/>
    <property type="molecule type" value="Genomic_DNA"/>
</dbReference>
<keyword evidence="1 4" id="KW-0489">Methyltransferase</keyword>
<dbReference type="PROSITE" id="PS00092">
    <property type="entry name" value="N6_MTASE"/>
    <property type="match status" value="1"/>
</dbReference>
<dbReference type="OrthoDB" id="9800643at2"/>
<dbReference type="NCBIfam" id="TIGR03534">
    <property type="entry name" value="RF_mod_PrmC"/>
    <property type="match status" value="1"/>
</dbReference>
<reference evidence="6" key="1">
    <citation type="submission" date="2006-06" db="EMBL/GenBank/DDBJ databases">
        <title>Complete sequence of Trichodesmium erythraeum IMS101.</title>
        <authorList>
            <consortium name="US DOE Joint Genome Institute"/>
            <person name="Copeland A."/>
            <person name="Lucas S."/>
            <person name="Lapidus A."/>
            <person name="Barry K."/>
            <person name="Detter J.C."/>
            <person name="Glavina del Rio T."/>
            <person name="Hammon N."/>
            <person name="Israni S."/>
            <person name="Dalin E."/>
            <person name="Tice H."/>
            <person name="Pitluck S."/>
            <person name="Kiss H."/>
            <person name="Munk A.C."/>
            <person name="Brettin T."/>
            <person name="Bruce D."/>
            <person name="Han C."/>
            <person name="Tapia R."/>
            <person name="Gilna P."/>
            <person name="Schmutz J."/>
            <person name="Larimer F."/>
            <person name="Land M."/>
            <person name="Hauser L."/>
            <person name="Kyrpides N."/>
            <person name="Kim E."/>
            <person name="Richardson P."/>
        </authorList>
    </citation>
    <scope>NUCLEOTIDE SEQUENCE [LARGE SCALE GENOMIC DNA]</scope>
    <source>
        <strain evidence="6">IMS101</strain>
    </source>
</reference>
<feature type="binding site" evidence="4">
    <location>
        <begin position="137"/>
        <end position="141"/>
    </location>
    <ligand>
        <name>S-adenosyl-L-methionine</name>
        <dbReference type="ChEBI" id="CHEBI:59789"/>
    </ligand>
</feature>
<dbReference type="GO" id="GO:0032259">
    <property type="term" value="P:methylation"/>
    <property type="evidence" value="ECO:0007669"/>
    <property type="project" value="UniProtKB-KW"/>
</dbReference>
<dbReference type="PANTHER" id="PTHR47441">
    <property type="match status" value="1"/>
</dbReference>
<gene>
    <name evidence="4" type="primary">prmC</name>
    <name evidence="6" type="ordered locus">Tery_1642</name>
</gene>
<dbReference type="RefSeq" id="WP_011611291.1">
    <property type="nucleotide sequence ID" value="NC_008312.1"/>
</dbReference>
<feature type="binding site" evidence="4">
    <location>
        <begin position="206"/>
        <end position="209"/>
    </location>
    <ligand>
        <name>substrate</name>
    </ligand>
</feature>
<keyword evidence="2 4" id="KW-0808">Transferase</keyword>
<dbReference type="EC" id="2.1.1.297" evidence="4"/>
<dbReference type="InterPro" id="IPR002052">
    <property type="entry name" value="DNA_methylase_N6_adenine_CS"/>
</dbReference>
<dbReference type="AlphaFoldDB" id="Q115A8"/>
<evidence type="ECO:0000256" key="1">
    <source>
        <dbReference type="ARBA" id="ARBA00022603"/>
    </source>
</evidence>
<dbReference type="KEGG" id="ter:Tery_1642"/>
<name>Q115A8_TRIEI</name>
<evidence type="ECO:0000313" key="6">
    <source>
        <dbReference type="EMBL" id="ABG50916.1"/>
    </source>
</evidence>
<dbReference type="HOGENOM" id="CLU_018398_2_0_3"/>
<proteinExistence type="inferred from homology"/>
<feature type="binding site" evidence="4">
    <location>
        <position position="206"/>
    </location>
    <ligand>
        <name>S-adenosyl-L-methionine</name>
        <dbReference type="ChEBI" id="CHEBI:59789"/>
    </ligand>
</feature>
<dbReference type="InterPro" id="IPR052663">
    <property type="entry name" value="RF_glutamine_MTase_cyano"/>
</dbReference>
<comment type="similarity">
    <text evidence="4">Belongs to the protein N5-glutamine methyltransferase family. PrmC subfamily.</text>
</comment>
<evidence type="ECO:0000256" key="3">
    <source>
        <dbReference type="ARBA" id="ARBA00022691"/>
    </source>
</evidence>
<evidence type="ECO:0000259" key="5">
    <source>
        <dbReference type="Pfam" id="PF13847"/>
    </source>
</evidence>
<organism evidence="6">
    <name type="scientific">Trichodesmium erythraeum (strain IMS101)</name>
    <dbReference type="NCBI Taxonomy" id="203124"/>
    <lineage>
        <taxon>Bacteria</taxon>
        <taxon>Bacillati</taxon>
        <taxon>Cyanobacteriota</taxon>
        <taxon>Cyanophyceae</taxon>
        <taxon>Oscillatoriophycideae</taxon>
        <taxon>Oscillatoriales</taxon>
        <taxon>Microcoleaceae</taxon>
        <taxon>Trichodesmium</taxon>
    </lineage>
</organism>
<feature type="binding site" evidence="4">
    <location>
        <position position="189"/>
    </location>
    <ligand>
        <name>S-adenosyl-L-methionine</name>
        <dbReference type="ChEBI" id="CHEBI:59789"/>
    </ligand>
</feature>
<dbReference type="InterPro" id="IPR019874">
    <property type="entry name" value="RF_methyltr_PrmC"/>
</dbReference>
<dbReference type="InterPro" id="IPR004556">
    <property type="entry name" value="HemK-like"/>
</dbReference>
<evidence type="ECO:0000256" key="2">
    <source>
        <dbReference type="ARBA" id="ARBA00022679"/>
    </source>
</evidence>
<evidence type="ECO:0000256" key="4">
    <source>
        <dbReference type="HAMAP-Rule" id="MF_02126"/>
    </source>
</evidence>
<dbReference type="eggNOG" id="COG2890">
    <property type="taxonomic scope" value="Bacteria"/>
</dbReference>
<feature type="binding site" evidence="4">
    <location>
        <position position="160"/>
    </location>
    <ligand>
        <name>S-adenosyl-L-methionine</name>
        <dbReference type="ChEBI" id="CHEBI:59789"/>
    </ligand>
</feature>
<dbReference type="GO" id="GO:0102559">
    <property type="term" value="F:peptide chain release factor N(5)-glutamine methyltransferase activity"/>
    <property type="evidence" value="ECO:0007669"/>
    <property type="project" value="UniProtKB-EC"/>
</dbReference>
<dbReference type="SUPFAM" id="SSF53335">
    <property type="entry name" value="S-adenosyl-L-methionine-dependent methyltransferases"/>
    <property type="match status" value="1"/>
</dbReference>
<comment type="catalytic activity">
    <reaction evidence="4">
        <text>L-glutaminyl-[peptide chain release factor] + S-adenosyl-L-methionine = N(5)-methyl-L-glutaminyl-[peptide chain release factor] + S-adenosyl-L-homocysteine + H(+)</text>
        <dbReference type="Rhea" id="RHEA:42896"/>
        <dbReference type="Rhea" id="RHEA-COMP:10271"/>
        <dbReference type="Rhea" id="RHEA-COMP:10272"/>
        <dbReference type="ChEBI" id="CHEBI:15378"/>
        <dbReference type="ChEBI" id="CHEBI:30011"/>
        <dbReference type="ChEBI" id="CHEBI:57856"/>
        <dbReference type="ChEBI" id="CHEBI:59789"/>
        <dbReference type="ChEBI" id="CHEBI:61891"/>
        <dbReference type="EC" id="2.1.1.297"/>
    </reaction>
</comment>
<protein>
    <recommendedName>
        <fullName evidence="4">Release factor glutamine methyltransferase</fullName>
        <shortName evidence="4">RF MTase</shortName>
        <ecNumber evidence="4">2.1.1.297</ecNumber>
    </recommendedName>
    <alternativeName>
        <fullName evidence="4">N5-glutamine methyltransferase PrmC</fullName>
    </alternativeName>
    <alternativeName>
        <fullName evidence="4">Protein-(glutamine-N5) MTase PrmC</fullName>
    </alternativeName>
    <alternativeName>
        <fullName evidence="4">Protein-glutamine N-methyltransferase PrmC</fullName>
    </alternativeName>
</protein>
<dbReference type="GO" id="GO:0003676">
    <property type="term" value="F:nucleic acid binding"/>
    <property type="evidence" value="ECO:0007669"/>
    <property type="project" value="InterPro"/>
</dbReference>
<dbReference type="STRING" id="203124.Tery_1642"/>